<keyword evidence="9" id="KW-0694">RNA-binding</keyword>
<dbReference type="CDD" id="cd20335">
    <property type="entry name" value="BRcat_RBR"/>
    <property type="match status" value="1"/>
</dbReference>
<dbReference type="InterPro" id="IPR001841">
    <property type="entry name" value="Znf_RING"/>
</dbReference>
<feature type="domain" description="RING-type" evidence="12">
    <location>
        <begin position="760"/>
        <end position="971"/>
    </location>
</feature>
<keyword evidence="7" id="KW-0862">Zinc</keyword>
<dbReference type="Pfam" id="PF22191">
    <property type="entry name" value="IBR_1"/>
    <property type="match status" value="1"/>
</dbReference>
<accession>A0AAW2YIW2</accession>
<evidence type="ECO:0000256" key="9">
    <source>
        <dbReference type="PROSITE-ProRule" id="PRU00176"/>
    </source>
</evidence>
<evidence type="ECO:0000256" key="5">
    <source>
        <dbReference type="ARBA" id="ARBA00022771"/>
    </source>
</evidence>
<dbReference type="PROSITE" id="PS50089">
    <property type="entry name" value="ZF_RING_2"/>
    <property type="match status" value="1"/>
</dbReference>
<dbReference type="GO" id="GO:0004842">
    <property type="term" value="F:ubiquitin-protein transferase activity"/>
    <property type="evidence" value="ECO:0007669"/>
    <property type="project" value="TreeGrafter"/>
</dbReference>
<dbReference type="InterPro" id="IPR000504">
    <property type="entry name" value="RRM_dom"/>
</dbReference>
<dbReference type="SMART" id="SM00360">
    <property type="entry name" value="RRM"/>
    <property type="match status" value="2"/>
</dbReference>
<dbReference type="Gene3D" id="3.30.70.330">
    <property type="match status" value="3"/>
</dbReference>
<dbReference type="Proteomes" id="UP001431209">
    <property type="component" value="Unassembled WGS sequence"/>
</dbReference>
<dbReference type="PROSITE" id="PS00518">
    <property type="entry name" value="ZF_RING_1"/>
    <property type="match status" value="1"/>
</dbReference>
<organism evidence="13 14">
    <name type="scientific">Acrasis kona</name>
    <dbReference type="NCBI Taxonomy" id="1008807"/>
    <lineage>
        <taxon>Eukaryota</taxon>
        <taxon>Discoba</taxon>
        <taxon>Heterolobosea</taxon>
        <taxon>Tetramitia</taxon>
        <taxon>Eutetramitia</taxon>
        <taxon>Acrasidae</taxon>
        <taxon>Acrasis</taxon>
    </lineage>
</organism>
<dbReference type="PROSITE" id="PS51873">
    <property type="entry name" value="TRIAD"/>
    <property type="match status" value="1"/>
</dbReference>
<comment type="caution">
    <text evidence="13">The sequence shown here is derived from an EMBL/GenBank/DDBJ whole genome shotgun (WGS) entry which is preliminary data.</text>
</comment>
<evidence type="ECO:0008006" key="15">
    <source>
        <dbReference type="Google" id="ProtNLM"/>
    </source>
</evidence>
<evidence type="ECO:0000256" key="2">
    <source>
        <dbReference type="ARBA" id="ARBA00022679"/>
    </source>
</evidence>
<evidence type="ECO:0000259" key="10">
    <source>
        <dbReference type="PROSITE" id="PS50089"/>
    </source>
</evidence>
<reference evidence="13 14" key="1">
    <citation type="submission" date="2024-03" db="EMBL/GenBank/DDBJ databases">
        <title>The Acrasis kona genome and developmental transcriptomes reveal deep origins of eukaryotic multicellular pathways.</title>
        <authorList>
            <person name="Sheikh S."/>
            <person name="Fu C.-J."/>
            <person name="Brown M.W."/>
            <person name="Baldauf S.L."/>
        </authorList>
    </citation>
    <scope>NUCLEOTIDE SEQUENCE [LARGE SCALE GENOMIC DNA]</scope>
    <source>
        <strain evidence="13 14">ATCC MYA-3509</strain>
    </source>
</reference>
<keyword evidence="4" id="KW-0677">Repeat</keyword>
<dbReference type="PROSITE" id="PS50102">
    <property type="entry name" value="RRM"/>
    <property type="match status" value="2"/>
</dbReference>
<evidence type="ECO:0000256" key="1">
    <source>
        <dbReference type="ARBA" id="ARBA00004906"/>
    </source>
</evidence>
<evidence type="ECO:0000313" key="14">
    <source>
        <dbReference type="Proteomes" id="UP001431209"/>
    </source>
</evidence>
<evidence type="ECO:0000256" key="8">
    <source>
        <dbReference type="PROSITE-ProRule" id="PRU00175"/>
    </source>
</evidence>
<evidence type="ECO:0000256" key="6">
    <source>
        <dbReference type="ARBA" id="ARBA00022786"/>
    </source>
</evidence>
<name>A0AAW2YIW2_9EUKA</name>
<evidence type="ECO:0000313" key="13">
    <source>
        <dbReference type="EMBL" id="KAL0476959.1"/>
    </source>
</evidence>
<dbReference type="InterPro" id="IPR012677">
    <property type="entry name" value="Nucleotide-bd_a/b_plait_sf"/>
</dbReference>
<dbReference type="InterPro" id="IPR011709">
    <property type="entry name" value="DEAD-box_helicase_OB_fold"/>
</dbReference>
<dbReference type="Pfam" id="PF01485">
    <property type="entry name" value="IBR"/>
    <property type="match status" value="1"/>
</dbReference>
<keyword evidence="6" id="KW-0833">Ubl conjugation pathway</keyword>
<dbReference type="EMBL" id="JAOPGA020000123">
    <property type="protein sequence ID" value="KAL0476959.1"/>
    <property type="molecule type" value="Genomic_DNA"/>
</dbReference>
<dbReference type="GO" id="GO:0003723">
    <property type="term" value="F:RNA binding"/>
    <property type="evidence" value="ECO:0007669"/>
    <property type="project" value="UniProtKB-UniRule"/>
</dbReference>
<dbReference type="GO" id="GO:0000151">
    <property type="term" value="C:ubiquitin ligase complex"/>
    <property type="evidence" value="ECO:0007669"/>
    <property type="project" value="TreeGrafter"/>
</dbReference>
<gene>
    <name evidence="13" type="ORF">AKO1_005614</name>
</gene>
<dbReference type="SMART" id="SM00647">
    <property type="entry name" value="IBR"/>
    <property type="match status" value="1"/>
</dbReference>
<dbReference type="PANTHER" id="PTHR22770">
    <property type="entry name" value="UBIQUITIN CONJUGATING ENZYME 7 INTERACTING PROTEIN-RELATED"/>
    <property type="match status" value="1"/>
</dbReference>
<dbReference type="PANTHER" id="PTHR22770:SF13">
    <property type="entry name" value="RING-TYPE DOMAIN-CONTAINING PROTEIN"/>
    <property type="match status" value="1"/>
</dbReference>
<evidence type="ECO:0000256" key="4">
    <source>
        <dbReference type="ARBA" id="ARBA00022737"/>
    </source>
</evidence>
<feature type="domain" description="RING-type" evidence="10">
    <location>
        <begin position="764"/>
        <end position="810"/>
    </location>
</feature>
<keyword evidence="3" id="KW-0479">Metal-binding</keyword>
<dbReference type="InterPro" id="IPR051628">
    <property type="entry name" value="LUBAC_E3_Ligases"/>
</dbReference>
<comment type="pathway">
    <text evidence="1">Protein modification; protein ubiquitination.</text>
</comment>
<sequence>MNQKPPDRDRWCFDHSINAKSMMMARNYRQEIKSAMMNVRALSNGMSRVRDDVPRLMNRETYSSIKQDSLLRIICRSLKRNMCCMNGQGTTNYTCIEKEANVVLHPSSSIILHGDKPRFVCYYDMMRTSESFIRNVTILNETLLMELFPQKFVKNIMEKAQELVQVRIDKIGPEVIESIQAQQRSKILKLENSLEATIQINREKCELIGYCESHRESYVRNQLVQYVLKKKRKLLAKRMEYETSGRDVRLLMLPGGMPETLLFANEYIDVGFSGIVDGERYLHKKAWLDLVECYVNDITQVSDVWVGTRDACVINDCEISLMGSIRFKRPDAARRFIDNFNSNIQNQSLRIRMFPKRSIMSPNRSRTGNSTINMIWNVGKSKGFAFVNFQDHSAYLAALKMDRTMLNGRMMFCETPHRHNQGKRDGYAIRVSGLGSTVMEKHLRPLFSHFGRITSLSVVREHAYNPTPVNEGQIKRIMSEFGDVENVRIVKNLESRGSAWITFTEPEYAVNACEKLNQSVDVLCKDSVIGLELNRSYALTIPYGAYRLFKRETEIMRDECDDPGTNLKLSVRVRDDNFVNICVDGVDQRSVMDCRQRIDNLFSYERTSLMNNQCNKYLTKDPKGKAWLASLEGDFGVCVTILWKHAHIYGLARDRMVARYQMVKHLERFDSIESWCMDLPRGAVKVLVEEDGMGLHHIKENTGVDDLFINIRQQYLTAKGTPEALAELQAEVKLRLSKIPPQPIITAEHSGDASTVEEEEELECIICRSTLESNHFQLGVCGHRFCTGCVRHQLQSHIATNTFPISCVQCGDMFSLKDLEQLCKGQSEKLKLSNASVRYLLATRSNEFKQCPTPDCQQCYKASCRVFSCRLCMKIYCNICKSEYHAGQTCDEYKKSQQEQTDEMDKFRKTHDVRKCPSCGADIEKDGGCMHITCSMCQTHTCWICMTSYPTAALVYACVSEHEAAGHHVIEEDE</sequence>
<dbReference type="CDD" id="cd00590">
    <property type="entry name" value="RRM_SF"/>
    <property type="match status" value="1"/>
</dbReference>
<evidence type="ECO:0000259" key="12">
    <source>
        <dbReference type="PROSITE" id="PS51873"/>
    </source>
</evidence>
<feature type="domain" description="RRM" evidence="11">
    <location>
        <begin position="333"/>
        <end position="436"/>
    </location>
</feature>
<dbReference type="SUPFAM" id="SSF54928">
    <property type="entry name" value="RNA-binding domain, RBD"/>
    <property type="match status" value="2"/>
</dbReference>
<evidence type="ECO:0000259" key="11">
    <source>
        <dbReference type="PROSITE" id="PS50102"/>
    </source>
</evidence>
<dbReference type="Pfam" id="PF00076">
    <property type="entry name" value="RRM_1"/>
    <property type="match status" value="2"/>
</dbReference>
<dbReference type="GO" id="GO:0043161">
    <property type="term" value="P:proteasome-mediated ubiquitin-dependent protein catabolic process"/>
    <property type="evidence" value="ECO:0007669"/>
    <property type="project" value="TreeGrafter"/>
</dbReference>
<dbReference type="InterPro" id="IPR002867">
    <property type="entry name" value="IBR_dom"/>
</dbReference>
<dbReference type="GO" id="GO:0008270">
    <property type="term" value="F:zinc ion binding"/>
    <property type="evidence" value="ECO:0007669"/>
    <property type="project" value="UniProtKB-KW"/>
</dbReference>
<protein>
    <recommendedName>
        <fullName evidence="15">RBR-type E3 ubiquitin transferase</fullName>
    </recommendedName>
</protein>
<dbReference type="InterPro" id="IPR035979">
    <property type="entry name" value="RBD_domain_sf"/>
</dbReference>
<evidence type="ECO:0000256" key="7">
    <source>
        <dbReference type="ARBA" id="ARBA00022833"/>
    </source>
</evidence>
<dbReference type="Gene3D" id="3.30.40.10">
    <property type="entry name" value="Zinc/RING finger domain, C3HC4 (zinc finger)"/>
    <property type="match status" value="1"/>
</dbReference>
<proteinExistence type="predicted"/>
<dbReference type="InterPro" id="IPR013083">
    <property type="entry name" value="Znf_RING/FYVE/PHD"/>
</dbReference>
<dbReference type="GO" id="GO:0043130">
    <property type="term" value="F:ubiquitin binding"/>
    <property type="evidence" value="ECO:0007669"/>
    <property type="project" value="TreeGrafter"/>
</dbReference>
<dbReference type="InterPro" id="IPR017907">
    <property type="entry name" value="Znf_RING_CS"/>
</dbReference>
<dbReference type="SUPFAM" id="SSF57850">
    <property type="entry name" value="RING/U-box"/>
    <property type="match status" value="2"/>
</dbReference>
<feature type="domain" description="RRM" evidence="11">
    <location>
        <begin position="427"/>
        <end position="536"/>
    </location>
</feature>
<evidence type="ECO:0000256" key="3">
    <source>
        <dbReference type="ARBA" id="ARBA00022723"/>
    </source>
</evidence>
<keyword evidence="5 8" id="KW-0863">Zinc-finger</keyword>
<dbReference type="InterPro" id="IPR044066">
    <property type="entry name" value="TRIAD_supradom"/>
</dbReference>
<dbReference type="Pfam" id="PF07717">
    <property type="entry name" value="OB_NTP_bind"/>
    <property type="match status" value="1"/>
</dbReference>
<dbReference type="AlphaFoldDB" id="A0AAW2YIW2"/>
<keyword evidence="14" id="KW-1185">Reference proteome</keyword>
<keyword evidence="2" id="KW-0808">Transferase</keyword>
<dbReference type="GO" id="GO:0097039">
    <property type="term" value="P:protein linear polyubiquitination"/>
    <property type="evidence" value="ECO:0007669"/>
    <property type="project" value="TreeGrafter"/>
</dbReference>
<dbReference type="Gene3D" id="1.20.120.1750">
    <property type="match status" value="1"/>
</dbReference>